<dbReference type="Proteomes" id="UP000019197">
    <property type="component" value="Unassembled WGS sequence"/>
</dbReference>
<evidence type="ECO:0000313" key="2">
    <source>
        <dbReference type="Proteomes" id="UP000019197"/>
    </source>
</evidence>
<dbReference type="AlphaFoldDB" id="W1IPM8"/>
<organism evidence="1 2">
    <name type="scientific">Xenorhabdus cabanillasii JM26</name>
    <dbReference type="NCBI Taxonomy" id="1427517"/>
    <lineage>
        <taxon>Bacteria</taxon>
        <taxon>Pseudomonadati</taxon>
        <taxon>Pseudomonadota</taxon>
        <taxon>Gammaproteobacteria</taxon>
        <taxon>Enterobacterales</taxon>
        <taxon>Morganellaceae</taxon>
        <taxon>Xenorhabdus</taxon>
    </lineage>
</organism>
<proteinExistence type="predicted"/>
<gene>
    <name evidence="1" type="ORF">XCR1_1060041</name>
</gene>
<reference evidence="1 2" key="1">
    <citation type="submission" date="2013-11" db="EMBL/GenBank/DDBJ databases">
        <title>Draft genome sequence and annotation of the entomopathogenic bacterium, Xenorhabdus cabanillasi strain JM26.</title>
        <authorList>
            <person name="Gualtieri M."/>
            <person name="Ogier J.C."/>
            <person name="Pages S."/>
            <person name="Givaudan A."/>
            <person name="Gaudriault S."/>
        </authorList>
    </citation>
    <scope>NUCLEOTIDE SEQUENCE [LARGE SCALE GENOMIC DNA]</scope>
    <source>
        <strain evidence="1 2">JM26</strain>
    </source>
</reference>
<name>W1IPM8_9GAMM</name>
<evidence type="ECO:0000313" key="1">
    <source>
        <dbReference type="EMBL" id="CDL79190.1"/>
    </source>
</evidence>
<protein>
    <submittedName>
        <fullName evidence="1">Uncharacterized protein</fullName>
    </submittedName>
</protein>
<dbReference type="EMBL" id="CBXE010000009">
    <property type="protein sequence ID" value="CDL79190.1"/>
    <property type="molecule type" value="Genomic_DNA"/>
</dbReference>
<comment type="caution">
    <text evidence="1">The sequence shown here is derived from an EMBL/GenBank/DDBJ whole genome shotgun (WGS) entry which is preliminary data.</text>
</comment>
<sequence>MSLVYQILNILWGSRLRINDDISEFRDLSLQYAFFSGKKRVFTKERKPEDKKTHHKNGGFQH</sequence>
<accession>W1IPM8</accession>